<dbReference type="STRING" id="410332.SAMN04488550_3663"/>
<comment type="caution">
    <text evidence="3">The sequence shown here is derived from an EMBL/GenBank/DDBJ whole genome shotgun (WGS) entry which is preliminary data.</text>
</comment>
<dbReference type="GO" id="GO:0016831">
    <property type="term" value="F:carboxy-lyase activity"/>
    <property type="evidence" value="ECO:0007669"/>
    <property type="project" value="InterPro"/>
</dbReference>
<dbReference type="GO" id="GO:0019748">
    <property type="term" value="P:secondary metabolic process"/>
    <property type="evidence" value="ECO:0007669"/>
    <property type="project" value="TreeGrafter"/>
</dbReference>
<evidence type="ECO:0000313" key="4">
    <source>
        <dbReference type="Proteomes" id="UP000035009"/>
    </source>
</evidence>
<dbReference type="InterPro" id="IPR006680">
    <property type="entry name" value="Amidohydro-rel"/>
</dbReference>
<dbReference type="GO" id="GO:0016787">
    <property type="term" value="F:hydrolase activity"/>
    <property type="evidence" value="ECO:0007669"/>
    <property type="project" value="InterPro"/>
</dbReference>
<dbReference type="InterPro" id="IPR032466">
    <property type="entry name" value="Metal_Hydrolase"/>
</dbReference>
<sequence>MGSVDHMCDDHDVQPFTTAEVDAVRKVWQGIGLPGIIDVHTHFMPGRVMDKVWAYFDSAGPMLGREWPIAYRADEEVRVSTLRSFGALAFSSMIYPHKPSMAQWLNAWGVEFAATHPDCLQTATFYPEPGAGEYVGEAIESGARVFKSHVQVGAYSPIDPLLDEVWGRIDDAQVPVVIHCGSGPAPGEFTGPDRIKTLLSRFPTLPLIVAHMGTPEYAPFLDLAEQFENVHLDTTMSFTDFSEAGAPYPRDLMPRVEALGSKILFGSDFPNIPYGYRHALDAIVRLDLGDDWVRGVLHDNAARLFDVQPV</sequence>
<dbReference type="Proteomes" id="UP000035009">
    <property type="component" value="Unassembled WGS sequence"/>
</dbReference>
<feature type="domain" description="Amidohydrolase-related" evidence="2">
    <location>
        <begin position="37"/>
        <end position="306"/>
    </location>
</feature>
<dbReference type="AlphaFoldDB" id="M3VH82"/>
<dbReference type="Pfam" id="PF04909">
    <property type="entry name" value="Amidohydro_2"/>
    <property type="match status" value="1"/>
</dbReference>
<organism evidence="3 4">
    <name type="scientific">Gordonia malaquae NBRC 108250</name>
    <dbReference type="NCBI Taxonomy" id="1223542"/>
    <lineage>
        <taxon>Bacteria</taxon>
        <taxon>Bacillati</taxon>
        <taxon>Actinomycetota</taxon>
        <taxon>Actinomycetes</taxon>
        <taxon>Mycobacteriales</taxon>
        <taxon>Gordoniaceae</taxon>
        <taxon>Gordonia</taxon>
    </lineage>
</organism>
<evidence type="ECO:0000256" key="1">
    <source>
        <dbReference type="ARBA" id="ARBA00023239"/>
    </source>
</evidence>
<evidence type="ECO:0000313" key="3">
    <source>
        <dbReference type="EMBL" id="GAC81714.1"/>
    </source>
</evidence>
<keyword evidence="4" id="KW-1185">Reference proteome</keyword>
<dbReference type="CDD" id="cd01292">
    <property type="entry name" value="metallo-dependent_hydrolases"/>
    <property type="match status" value="1"/>
</dbReference>
<protein>
    <recommendedName>
        <fullName evidence="2">Amidohydrolase-related domain-containing protein</fullName>
    </recommendedName>
</protein>
<dbReference type="PANTHER" id="PTHR21240">
    <property type="entry name" value="2-AMINO-3-CARBOXYLMUCONATE-6-SEMIALDEHYDE DECARBOXYLASE"/>
    <property type="match status" value="1"/>
</dbReference>
<dbReference type="InterPro" id="IPR032465">
    <property type="entry name" value="ACMSD"/>
</dbReference>
<dbReference type="Gene3D" id="3.20.20.140">
    <property type="entry name" value="Metal-dependent hydrolases"/>
    <property type="match status" value="1"/>
</dbReference>
<accession>M3VH82</accession>
<keyword evidence="1" id="KW-0456">Lyase</keyword>
<dbReference type="SUPFAM" id="SSF51556">
    <property type="entry name" value="Metallo-dependent hydrolases"/>
    <property type="match status" value="1"/>
</dbReference>
<dbReference type="eggNOG" id="COG2159">
    <property type="taxonomic scope" value="Bacteria"/>
</dbReference>
<dbReference type="EMBL" id="BAOP01000042">
    <property type="protein sequence ID" value="GAC81714.1"/>
    <property type="molecule type" value="Genomic_DNA"/>
</dbReference>
<proteinExistence type="predicted"/>
<dbReference type="GO" id="GO:0005737">
    <property type="term" value="C:cytoplasm"/>
    <property type="evidence" value="ECO:0007669"/>
    <property type="project" value="TreeGrafter"/>
</dbReference>
<name>M3VH82_GORML</name>
<evidence type="ECO:0000259" key="2">
    <source>
        <dbReference type="Pfam" id="PF04909"/>
    </source>
</evidence>
<reference evidence="3 4" key="1">
    <citation type="submission" date="2013-02" db="EMBL/GenBank/DDBJ databases">
        <title>Whole genome shotgun sequence of Gordonia malaquae NBRC 108250.</title>
        <authorList>
            <person name="Yoshida I."/>
            <person name="Hosoyama A."/>
            <person name="Tsuchikane K."/>
            <person name="Ando Y."/>
            <person name="Baba S."/>
            <person name="Ohji S."/>
            <person name="Hamada M."/>
            <person name="Tamura T."/>
            <person name="Yamazoe A."/>
            <person name="Yamazaki S."/>
            <person name="Fujita N."/>
        </authorList>
    </citation>
    <scope>NUCLEOTIDE SEQUENCE [LARGE SCALE GENOMIC DNA]</scope>
    <source>
        <strain evidence="3 4">NBRC 108250</strain>
    </source>
</reference>
<gene>
    <name evidence="3" type="ORF">GM1_042_00300</name>
</gene>
<dbReference type="PANTHER" id="PTHR21240:SF28">
    <property type="entry name" value="ISO-OROTATE DECARBOXYLASE (EUROFUNG)"/>
    <property type="match status" value="1"/>
</dbReference>